<protein>
    <recommendedName>
        <fullName evidence="4">Leucine-rich repeat-containing protein 56</fullName>
    </recommendedName>
</protein>
<feature type="compositionally biased region" description="Low complexity" evidence="1">
    <location>
        <begin position="356"/>
        <end position="385"/>
    </location>
</feature>
<feature type="compositionally biased region" description="Basic and acidic residues" evidence="1">
    <location>
        <begin position="534"/>
        <end position="550"/>
    </location>
</feature>
<proteinExistence type="predicted"/>
<dbReference type="SUPFAM" id="SSF52058">
    <property type="entry name" value="L domain-like"/>
    <property type="match status" value="1"/>
</dbReference>
<evidence type="ECO:0000313" key="2">
    <source>
        <dbReference type="EMBL" id="KAK2165442.1"/>
    </source>
</evidence>
<dbReference type="EMBL" id="JAODUP010000050">
    <property type="protein sequence ID" value="KAK2165442.1"/>
    <property type="molecule type" value="Genomic_DNA"/>
</dbReference>
<keyword evidence="3" id="KW-1185">Reference proteome</keyword>
<dbReference type="PROSITE" id="PS51450">
    <property type="entry name" value="LRR"/>
    <property type="match status" value="2"/>
</dbReference>
<feature type="compositionally biased region" description="Basic and acidic residues" evidence="1">
    <location>
        <begin position="637"/>
        <end position="661"/>
    </location>
</feature>
<comment type="caution">
    <text evidence="2">The sequence shown here is derived from an EMBL/GenBank/DDBJ whole genome shotgun (WGS) entry which is preliminary data.</text>
</comment>
<feature type="region of interest" description="Disordered" evidence="1">
    <location>
        <begin position="518"/>
        <end position="675"/>
    </location>
</feature>
<sequence>MAAVERVFQQHQQFRSCVPITLPVLEHPHVSHSAMNPTITERPASALARGIKITEFKETKVNPEPISLEESELILEEYLSPSKLRDLAGVDDLDDVRYLEMKVDTRDTSLGNFGVHLPNLRQLKLSSSIITSVRDLGSSLHNLRVLWMARCGLEDLDGLSSMNSLDELYLAYNDIYDISACSLLEHLQILDLEGNNIDEMSQINFLSTCSKLRSLTLDGNPVCVTPSPDATSDDYDYREAIKEAIPHLELLDDEPLNVSERQSHQRVSVFDDDWALIDELMQEGTVGGYDDDIDSSGLTPESLPISPLRPTTGYRPGSALKNYAGTGIRPGTRSGRPGTQSGRSGTQSVRPATSFRSLPGRPGSARPSSSRSGGRPDSSGQTNSGDDIDNIDDSSDLTRGGVVCGNPSRALKARHKPQKLQSQSINRLMQQLDYKPQPTEEISLEDEDDIKDLLNDIREWKQLHSKKQQEIESRKAPQVLRIDHDDAVSLSDDEESLDSDSGEDRRALTKYKSLHQQLSTRMNGFGGNGVTEGDSDRKPLDVRPKSRTREPLTMSRLTKLRYDESFESTDDAQSEERQQTSAHRSSFAKYPGQTKLWSPSPPPQRTNEPSQLLSNPKSPSATNRHLDRTNAQTNDGTHPEIRPLIHSPEGRQPEGLRREAVHGQSTAASQAPARIRRGLHNVQLLPSKFNK</sequence>
<feature type="compositionally biased region" description="Acidic residues" evidence="1">
    <location>
        <begin position="386"/>
        <end position="395"/>
    </location>
</feature>
<feature type="region of interest" description="Disordered" evidence="1">
    <location>
        <begin position="287"/>
        <end position="422"/>
    </location>
</feature>
<feature type="compositionally biased region" description="Acidic residues" evidence="1">
    <location>
        <begin position="491"/>
        <end position="501"/>
    </location>
</feature>
<dbReference type="PANTHER" id="PTHR22708">
    <property type="entry name" value="LEUCINE-RICH REPEAT-CONTAINING PROTEIN 56"/>
    <property type="match status" value="1"/>
</dbReference>
<accession>A0AAD9NCN7</accession>
<feature type="compositionally biased region" description="Polar residues" evidence="1">
    <location>
        <begin position="605"/>
        <end position="636"/>
    </location>
</feature>
<evidence type="ECO:0008006" key="4">
    <source>
        <dbReference type="Google" id="ProtNLM"/>
    </source>
</evidence>
<dbReference type="Proteomes" id="UP001208570">
    <property type="component" value="Unassembled WGS sequence"/>
</dbReference>
<dbReference type="Gene3D" id="3.80.10.10">
    <property type="entry name" value="Ribonuclease Inhibitor"/>
    <property type="match status" value="1"/>
</dbReference>
<feature type="compositionally biased region" description="Polar residues" evidence="1">
    <location>
        <begin position="337"/>
        <end position="355"/>
    </location>
</feature>
<organism evidence="2 3">
    <name type="scientific">Paralvinella palmiformis</name>
    <dbReference type="NCBI Taxonomy" id="53620"/>
    <lineage>
        <taxon>Eukaryota</taxon>
        <taxon>Metazoa</taxon>
        <taxon>Spiralia</taxon>
        <taxon>Lophotrochozoa</taxon>
        <taxon>Annelida</taxon>
        <taxon>Polychaeta</taxon>
        <taxon>Sedentaria</taxon>
        <taxon>Canalipalpata</taxon>
        <taxon>Terebellida</taxon>
        <taxon>Terebelliformia</taxon>
        <taxon>Alvinellidae</taxon>
        <taxon>Paralvinella</taxon>
    </lineage>
</organism>
<gene>
    <name evidence="2" type="ORF">LSH36_50g04049</name>
</gene>
<name>A0AAD9NCN7_9ANNE</name>
<dbReference type="AlphaFoldDB" id="A0AAD9NCN7"/>
<evidence type="ECO:0000313" key="3">
    <source>
        <dbReference type="Proteomes" id="UP001208570"/>
    </source>
</evidence>
<feature type="region of interest" description="Disordered" evidence="1">
    <location>
        <begin position="464"/>
        <end position="505"/>
    </location>
</feature>
<dbReference type="Pfam" id="PF14580">
    <property type="entry name" value="LRR_9"/>
    <property type="match status" value="1"/>
</dbReference>
<reference evidence="2" key="1">
    <citation type="journal article" date="2023" name="Mol. Biol. Evol.">
        <title>Third-Generation Sequencing Reveals the Adaptive Role of the Epigenome in Three Deep-Sea Polychaetes.</title>
        <authorList>
            <person name="Perez M."/>
            <person name="Aroh O."/>
            <person name="Sun Y."/>
            <person name="Lan Y."/>
            <person name="Juniper S.K."/>
            <person name="Young C.R."/>
            <person name="Angers B."/>
            <person name="Qian P.Y."/>
        </authorList>
    </citation>
    <scope>NUCLEOTIDE SEQUENCE</scope>
    <source>
        <strain evidence="2">P08H-3</strain>
    </source>
</reference>
<dbReference type="InterPro" id="IPR001611">
    <property type="entry name" value="Leu-rich_rpt"/>
</dbReference>
<evidence type="ECO:0000256" key="1">
    <source>
        <dbReference type="SAM" id="MobiDB-lite"/>
    </source>
</evidence>
<dbReference type="PANTHER" id="PTHR22708:SF0">
    <property type="entry name" value="LEUCINE-RICH REPEAT-CONTAINING PROTEIN 56"/>
    <property type="match status" value="1"/>
</dbReference>
<feature type="compositionally biased region" description="Basic and acidic residues" evidence="1">
    <location>
        <begin position="464"/>
        <end position="487"/>
    </location>
</feature>
<dbReference type="InterPro" id="IPR032675">
    <property type="entry name" value="LRR_dom_sf"/>
</dbReference>
<dbReference type="InterPro" id="IPR040091">
    <property type="entry name" value="LRRC56"/>
</dbReference>